<organism evidence="2">
    <name type="scientific">Anopheles marajoara</name>
    <dbReference type="NCBI Taxonomy" id="58244"/>
    <lineage>
        <taxon>Eukaryota</taxon>
        <taxon>Metazoa</taxon>
        <taxon>Ecdysozoa</taxon>
        <taxon>Arthropoda</taxon>
        <taxon>Hexapoda</taxon>
        <taxon>Insecta</taxon>
        <taxon>Pterygota</taxon>
        <taxon>Neoptera</taxon>
        <taxon>Endopterygota</taxon>
        <taxon>Diptera</taxon>
        <taxon>Nematocera</taxon>
        <taxon>Culicoidea</taxon>
        <taxon>Culicidae</taxon>
        <taxon>Anophelinae</taxon>
        <taxon>Anopheles</taxon>
    </lineage>
</organism>
<protein>
    <submittedName>
        <fullName evidence="2">Putative secreted protein</fullName>
    </submittedName>
</protein>
<sequence length="78" mass="8884">MAASSSTTLSLTLSLSLSLTRSLRNRMLPEPVVLVWCVVDDVVGPFLFQRKQPIIVKRRQLHYGTRGFAYVSRQDVYD</sequence>
<evidence type="ECO:0000256" key="1">
    <source>
        <dbReference type="SAM" id="SignalP"/>
    </source>
</evidence>
<dbReference type="EMBL" id="GGFJ01013697">
    <property type="protein sequence ID" value="MBW62838.1"/>
    <property type="molecule type" value="Transcribed_RNA"/>
</dbReference>
<name>A0A2M4CD28_9DIPT</name>
<reference evidence="2" key="1">
    <citation type="submission" date="2018-01" db="EMBL/GenBank/DDBJ databases">
        <title>An insight into the sialome of Amazonian anophelines.</title>
        <authorList>
            <person name="Ribeiro J.M."/>
            <person name="Scarpassa V."/>
            <person name="Calvo E."/>
        </authorList>
    </citation>
    <scope>NUCLEOTIDE SEQUENCE</scope>
    <source>
        <tissue evidence="2">Salivary glands</tissue>
    </source>
</reference>
<dbReference type="AlphaFoldDB" id="A0A2M4CD28"/>
<keyword evidence="1" id="KW-0732">Signal</keyword>
<accession>A0A2M4CD28</accession>
<evidence type="ECO:0000313" key="2">
    <source>
        <dbReference type="EMBL" id="MBW62838.1"/>
    </source>
</evidence>
<feature type="signal peptide" evidence="1">
    <location>
        <begin position="1"/>
        <end position="22"/>
    </location>
</feature>
<proteinExistence type="predicted"/>
<feature type="chain" id="PRO_5014798637" evidence="1">
    <location>
        <begin position="23"/>
        <end position="78"/>
    </location>
</feature>